<evidence type="ECO:0000259" key="2">
    <source>
        <dbReference type="Pfam" id="PF01757"/>
    </source>
</evidence>
<dbReference type="GO" id="GO:0016747">
    <property type="term" value="F:acyltransferase activity, transferring groups other than amino-acyl groups"/>
    <property type="evidence" value="ECO:0007669"/>
    <property type="project" value="InterPro"/>
</dbReference>
<organism evidence="3">
    <name type="scientific">Singulisphaera sp. Ch08</name>
    <dbReference type="NCBI Taxonomy" id="3120278"/>
    <lineage>
        <taxon>Bacteria</taxon>
        <taxon>Pseudomonadati</taxon>
        <taxon>Planctomycetota</taxon>
        <taxon>Planctomycetia</taxon>
        <taxon>Isosphaerales</taxon>
        <taxon>Isosphaeraceae</taxon>
        <taxon>Singulisphaera</taxon>
    </lineage>
</organism>
<dbReference type="PANTHER" id="PTHR23028:SF53">
    <property type="entry name" value="ACYL_TRANSF_3 DOMAIN-CONTAINING PROTEIN"/>
    <property type="match status" value="1"/>
</dbReference>
<feature type="transmembrane region" description="Helical" evidence="1">
    <location>
        <begin position="354"/>
        <end position="375"/>
    </location>
</feature>
<dbReference type="GO" id="GO:0016020">
    <property type="term" value="C:membrane"/>
    <property type="evidence" value="ECO:0007669"/>
    <property type="project" value="TreeGrafter"/>
</dbReference>
<name>A0AAU7CE08_9BACT</name>
<gene>
    <name evidence="3" type="ORF">V5E97_36445</name>
</gene>
<evidence type="ECO:0000256" key="1">
    <source>
        <dbReference type="SAM" id="Phobius"/>
    </source>
</evidence>
<reference evidence="3" key="1">
    <citation type="submission" date="2024-05" db="EMBL/GenBank/DDBJ databases">
        <title>Planctomycetes of the genus Singulisphaera possess chitinolytic capabilities.</title>
        <authorList>
            <person name="Ivanova A."/>
        </authorList>
    </citation>
    <scope>NUCLEOTIDE SEQUENCE</scope>
    <source>
        <strain evidence="3">Ch08T</strain>
    </source>
</reference>
<dbReference type="GO" id="GO:0009103">
    <property type="term" value="P:lipopolysaccharide biosynthetic process"/>
    <property type="evidence" value="ECO:0007669"/>
    <property type="project" value="TreeGrafter"/>
</dbReference>
<dbReference type="InterPro" id="IPR002656">
    <property type="entry name" value="Acyl_transf_3_dom"/>
</dbReference>
<dbReference type="EMBL" id="CP155447">
    <property type="protein sequence ID" value="XBH03757.1"/>
    <property type="molecule type" value="Genomic_DNA"/>
</dbReference>
<keyword evidence="1" id="KW-1133">Transmembrane helix</keyword>
<feature type="transmembrane region" description="Helical" evidence="1">
    <location>
        <begin position="66"/>
        <end position="86"/>
    </location>
</feature>
<accession>A0AAU7CE08</accession>
<proteinExistence type="predicted"/>
<feature type="transmembrane region" description="Helical" evidence="1">
    <location>
        <begin position="255"/>
        <end position="273"/>
    </location>
</feature>
<keyword evidence="1" id="KW-0472">Membrane</keyword>
<feature type="transmembrane region" description="Helical" evidence="1">
    <location>
        <begin position="138"/>
        <end position="161"/>
    </location>
</feature>
<dbReference type="EC" id="2.3.-.-" evidence="3"/>
<feature type="transmembrane region" description="Helical" evidence="1">
    <location>
        <begin position="195"/>
        <end position="212"/>
    </location>
</feature>
<feature type="transmembrane region" description="Helical" evidence="1">
    <location>
        <begin position="106"/>
        <end position="126"/>
    </location>
</feature>
<keyword evidence="3" id="KW-0012">Acyltransferase</keyword>
<dbReference type="AlphaFoldDB" id="A0AAU7CE08"/>
<evidence type="ECO:0000313" key="3">
    <source>
        <dbReference type="EMBL" id="XBH03757.1"/>
    </source>
</evidence>
<feature type="transmembrane region" description="Helical" evidence="1">
    <location>
        <begin position="224"/>
        <end position="243"/>
    </location>
</feature>
<keyword evidence="3" id="KW-0808">Transferase</keyword>
<keyword evidence="1" id="KW-0812">Transmembrane</keyword>
<feature type="transmembrane region" description="Helical" evidence="1">
    <location>
        <begin position="32"/>
        <end position="54"/>
    </location>
</feature>
<feature type="transmembrane region" description="Helical" evidence="1">
    <location>
        <begin position="168"/>
        <end position="189"/>
    </location>
</feature>
<sequence>MGDVNDSGRVEARGPERWGGRSYFPELDGLRFVAFMLVYLFHGGIEPAILSPFVGRTVAASLREKGWVGIELFFILSGYLITTLLLREEREFGRIDLKAFWIRRILRIWPLYYLIVAIGFLLIPWIEGELGTPGYRNLVANHLAPFLTFLGNWSMSLIGVVPYDALSVLWSVCVEEQFYLFVPLLVAWIGPRYRIGVVVLLIMATVLARYLFSQAYPIEIKIRFNTFLCLDTLLSGVLLALVLGTSPGSDRGARWARWLQLPLLLGTIWLFSGPQLGVETTARRTWDFVLLWIWGVSLVAIVVNSRGWLRACLSYSRLAWLGKISYGLYMYHEFALWGRRSLYHRLPWFPNKDILLTIATFAATVGLAALSYYAYERRFLVLKRAWTRVPSRPI</sequence>
<feature type="domain" description="Acyltransferase 3" evidence="2">
    <location>
        <begin position="25"/>
        <end position="372"/>
    </location>
</feature>
<dbReference type="RefSeq" id="WP_406696497.1">
    <property type="nucleotide sequence ID" value="NZ_CP155447.1"/>
</dbReference>
<protein>
    <submittedName>
        <fullName evidence="3">Acyltransferase</fullName>
        <ecNumber evidence="3">2.3.-.-</ecNumber>
    </submittedName>
</protein>
<dbReference type="InterPro" id="IPR050879">
    <property type="entry name" value="Acyltransferase_3"/>
</dbReference>
<dbReference type="Pfam" id="PF01757">
    <property type="entry name" value="Acyl_transf_3"/>
    <property type="match status" value="1"/>
</dbReference>
<feature type="transmembrane region" description="Helical" evidence="1">
    <location>
        <begin position="285"/>
        <end position="303"/>
    </location>
</feature>
<dbReference type="PANTHER" id="PTHR23028">
    <property type="entry name" value="ACETYLTRANSFERASE"/>
    <property type="match status" value="1"/>
</dbReference>